<dbReference type="GO" id="GO:0000049">
    <property type="term" value="F:tRNA binding"/>
    <property type="evidence" value="ECO:0007669"/>
    <property type="project" value="UniProtKB-KW"/>
</dbReference>
<keyword evidence="5" id="KW-0694">RNA-binding</keyword>
<dbReference type="InterPro" id="IPR003732">
    <property type="entry name" value="Daa-tRNA_deacyls_DTD"/>
</dbReference>
<comment type="similarity">
    <text evidence="1 5">Belongs to the DTD family.</text>
</comment>
<evidence type="ECO:0000313" key="7">
    <source>
        <dbReference type="WBParaSite" id="nRc.2.0.1.t23030-RA"/>
    </source>
</evidence>
<dbReference type="SUPFAM" id="SSF69500">
    <property type="entry name" value="DTD-like"/>
    <property type="match status" value="1"/>
</dbReference>
<keyword evidence="5" id="KW-0820">tRNA-binding</keyword>
<dbReference type="EC" id="3.1.1.96" evidence="2 5"/>
<comment type="catalytic activity">
    <reaction evidence="4">
        <text>a D-aminoacyl-tRNA + H2O = a tRNA + a D-alpha-amino acid + H(+)</text>
        <dbReference type="Rhea" id="RHEA:13953"/>
        <dbReference type="Rhea" id="RHEA-COMP:10123"/>
        <dbReference type="Rhea" id="RHEA-COMP:10124"/>
        <dbReference type="ChEBI" id="CHEBI:15377"/>
        <dbReference type="ChEBI" id="CHEBI:15378"/>
        <dbReference type="ChEBI" id="CHEBI:59871"/>
        <dbReference type="ChEBI" id="CHEBI:78442"/>
        <dbReference type="ChEBI" id="CHEBI:79333"/>
        <dbReference type="EC" id="3.1.1.96"/>
    </reaction>
</comment>
<name>A0A915JB70_ROMCU</name>
<dbReference type="WBParaSite" id="nRc.2.0.1.t23030-RA">
    <property type="protein sequence ID" value="nRc.2.0.1.t23030-RA"/>
    <property type="gene ID" value="nRc.2.0.1.g23030"/>
</dbReference>
<dbReference type="Gene3D" id="3.50.80.10">
    <property type="entry name" value="D-tyrosyl-tRNA(Tyr) deacylase"/>
    <property type="match status" value="1"/>
</dbReference>
<evidence type="ECO:0000313" key="6">
    <source>
        <dbReference type="Proteomes" id="UP000887565"/>
    </source>
</evidence>
<dbReference type="OMA" id="WPDENDK"/>
<sequence length="141" mass="15885">VDSRIVSSIGRGLCVLIGLTTQDAENDIDFIIRKLLNLRIFQDPANGKKWDKSVLDLNLEILCISQFTLCATLKGNKPDYHLAMEPEKAKEFYEQFLTALKERYRADLIQDGLFGAYMQVSIENDGPVTINIDSRSKSNGD</sequence>
<dbReference type="GO" id="GO:0051500">
    <property type="term" value="F:D-tyrosyl-tRNA(Tyr) deacylase activity"/>
    <property type="evidence" value="ECO:0007669"/>
    <property type="project" value="TreeGrafter"/>
</dbReference>
<dbReference type="InterPro" id="IPR023509">
    <property type="entry name" value="DTD-like_sf"/>
</dbReference>
<evidence type="ECO:0000256" key="5">
    <source>
        <dbReference type="RuleBase" id="RU003470"/>
    </source>
</evidence>
<proteinExistence type="inferred from homology"/>
<keyword evidence="6" id="KW-1185">Reference proteome</keyword>
<organism evidence="6 7">
    <name type="scientific">Romanomermis culicivorax</name>
    <name type="common">Nematode worm</name>
    <dbReference type="NCBI Taxonomy" id="13658"/>
    <lineage>
        <taxon>Eukaryota</taxon>
        <taxon>Metazoa</taxon>
        <taxon>Ecdysozoa</taxon>
        <taxon>Nematoda</taxon>
        <taxon>Enoplea</taxon>
        <taxon>Dorylaimia</taxon>
        <taxon>Mermithida</taxon>
        <taxon>Mermithoidea</taxon>
        <taxon>Mermithidae</taxon>
        <taxon>Romanomermis</taxon>
    </lineage>
</organism>
<keyword evidence="5" id="KW-0963">Cytoplasm</keyword>
<dbReference type="PANTHER" id="PTHR10472:SF5">
    <property type="entry name" value="D-AMINOACYL-TRNA DEACYLASE 1"/>
    <property type="match status" value="1"/>
</dbReference>
<dbReference type="Proteomes" id="UP000887565">
    <property type="component" value="Unplaced"/>
</dbReference>
<evidence type="ECO:0000256" key="4">
    <source>
        <dbReference type="ARBA" id="ARBA00048018"/>
    </source>
</evidence>
<protein>
    <recommendedName>
        <fullName evidence="2 5">D-aminoacyl-tRNA deacylase</fullName>
        <ecNumber evidence="2 5">3.1.1.96</ecNumber>
    </recommendedName>
</protein>
<evidence type="ECO:0000256" key="1">
    <source>
        <dbReference type="ARBA" id="ARBA00009673"/>
    </source>
</evidence>
<dbReference type="FunFam" id="3.50.80.10:FF:000001">
    <property type="entry name" value="D-aminoacyl-tRNA deacylase"/>
    <property type="match status" value="1"/>
</dbReference>
<dbReference type="AlphaFoldDB" id="A0A915JB70"/>
<evidence type="ECO:0000256" key="3">
    <source>
        <dbReference type="ARBA" id="ARBA00047676"/>
    </source>
</evidence>
<dbReference type="NCBIfam" id="TIGR00256">
    <property type="entry name" value="D-aminoacyl-tRNA deacylase"/>
    <property type="match status" value="1"/>
</dbReference>
<comment type="subcellular location">
    <subcellularLocation>
        <location evidence="5">Cytoplasm</location>
    </subcellularLocation>
</comment>
<reference evidence="7" key="1">
    <citation type="submission" date="2022-11" db="UniProtKB">
        <authorList>
            <consortium name="WormBaseParasite"/>
        </authorList>
    </citation>
    <scope>IDENTIFICATION</scope>
</reference>
<dbReference type="GO" id="GO:0005737">
    <property type="term" value="C:cytoplasm"/>
    <property type="evidence" value="ECO:0007669"/>
    <property type="project" value="UniProtKB-SubCell"/>
</dbReference>
<comment type="catalytic activity">
    <reaction evidence="3">
        <text>glycyl-tRNA(Ala) + H2O = tRNA(Ala) + glycine + H(+)</text>
        <dbReference type="Rhea" id="RHEA:53744"/>
        <dbReference type="Rhea" id="RHEA-COMP:9657"/>
        <dbReference type="Rhea" id="RHEA-COMP:13640"/>
        <dbReference type="ChEBI" id="CHEBI:15377"/>
        <dbReference type="ChEBI" id="CHEBI:15378"/>
        <dbReference type="ChEBI" id="CHEBI:57305"/>
        <dbReference type="ChEBI" id="CHEBI:78442"/>
        <dbReference type="ChEBI" id="CHEBI:78522"/>
        <dbReference type="EC" id="3.1.1.96"/>
    </reaction>
</comment>
<accession>A0A915JB70</accession>
<keyword evidence="5" id="KW-0378">Hydrolase</keyword>
<evidence type="ECO:0000256" key="2">
    <source>
        <dbReference type="ARBA" id="ARBA00013056"/>
    </source>
</evidence>
<dbReference type="PANTHER" id="PTHR10472">
    <property type="entry name" value="D-TYROSYL-TRNA TYR DEACYLASE"/>
    <property type="match status" value="1"/>
</dbReference>
<dbReference type="Pfam" id="PF02580">
    <property type="entry name" value="Tyr_Deacylase"/>
    <property type="match status" value="1"/>
</dbReference>